<dbReference type="InterPro" id="IPR018490">
    <property type="entry name" value="cNMP-bd_dom_sf"/>
</dbReference>
<name>A0A545UCV7_9GAMM</name>
<dbReference type="Pfam" id="PF10335">
    <property type="entry name" value="DUF294_C"/>
    <property type="match status" value="1"/>
</dbReference>
<feature type="domain" description="CBS" evidence="4">
    <location>
        <begin position="230"/>
        <end position="286"/>
    </location>
</feature>
<keyword evidence="2" id="KW-0129">CBS domain</keyword>
<dbReference type="RefSeq" id="WP_142893900.1">
    <property type="nucleotide sequence ID" value="NZ_ML660164.1"/>
</dbReference>
<dbReference type="PROSITE" id="PS50042">
    <property type="entry name" value="CNMP_BINDING_3"/>
    <property type="match status" value="1"/>
</dbReference>
<sequence>MEIENLEIFQYLTNCEPISQLDSKTQKKLALSIEIVYFKRGSIILQPGSINQWLYIIRSGAVERTQTDGSIVAQFAEKDIFGQASLKRGGTVERKIQAIEDTLLYRFPKEIFFELIQTNSYVKFYFEGFQTNEQTDNQSNHQSNAVTLDSHVQSADFNRTQVKTLIHEKAQTVDHKISVAECARIMQTTGSTSLLITQNEKVLGIVTDRAFCTKVVAQGLSHESPVGLIMSDNLLTIDAQNSASEALLTMARHNIRHLPVTSHNDILGVLTATDLIHRQSNNPIYLINEIHKAKTLEQLVRHSRQIPKALIQMVKNGHNAKDTSYSISSIGRAINQRLIKLAEEKFGPPPVKYAWIIAGSLARNEQTIHTDQDNGLILDDCYDEDKHGKYFRQLAHFVCDGLNDCGYIYCPGDVMATNKKWRQPLSQWKSYFQQWIVKPEPKALMYASIFFDLRCIYGETSFLMALNKQVNQLIASNKKMLNYMASNALHNTPPLGLFRSFVLEKHGSEEKALNMKKRGVVPITDLARVYALSCEASPINTQERLQTAFDNNALSQSGLMDLCDAFEFLSFIRLCHQAKQVEKGVDANNYLLPEELSSLERRHLKDTFEIIRTYQKALESRYQASLIA</sequence>
<dbReference type="InterPro" id="IPR046342">
    <property type="entry name" value="CBS_dom_sf"/>
</dbReference>
<dbReference type="CDD" id="cd05401">
    <property type="entry name" value="NT_GlnE_GlnD_like"/>
    <property type="match status" value="1"/>
</dbReference>
<accession>A0A545UCV7</accession>
<dbReference type="InterPro" id="IPR051462">
    <property type="entry name" value="CBS_domain-containing"/>
</dbReference>
<dbReference type="OrthoDB" id="9808528at2"/>
<dbReference type="CDD" id="cd00038">
    <property type="entry name" value="CAP_ED"/>
    <property type="match status" value="1"/>
</dbReference>
<proteinExistence type="predicted"/>
<dbReference type="SMART" id="SM00116">
    <property type="entry name" value="CBS"/>
    <property type="match status" value="2"/>
</dbReference>
<dbReference type="GO" id="GO:0008773">
    <property type="term" value="F:[protein-PII] uridylyltransferase activity"/>
    <property type="evidence" value="ECO:0007669"/>
    <property type="project" value="InterPro"/>
</dbReference>
<comment type="caution">
    <text evidence="5">The sequence shown here is derived from an EMBL/GenBank/DDBJ whole genome shotgun (WGS) entry which is preliminary data.</text>
</comment>
<gene>
    <name evidence="5" type="ORF">FLL46_12675</name>
</gene>
<dbReference type="SUPFAM" id="SSF54631">
    <property type="entry name" value="CBS-domain pair"/>
    <property type="match status" value="1"/>
</dbReference>
<dbReference type="Pfam" id="PF00571">
    <property type="entry name" value="CBS"/>
    <property type="match status" value="2"/>
</dbReference>
<dbReference type="PANTHER" id="PTHR48108">
    <property type="entry name" value="CBS DOMAIN-CONTAINING PROTEIN CBSX2, CHLOROPLASTIC"/>
    <property type="match status" value="1"/>
</dbReference>
<evidence type="ECO:0000256" key="1">
    <source>
        <dbReference type="ARBA" id="ARBA00022737"/>
    </source>
</evidence>
<evidence type="ECO:0000256" key="2">
    <source>
        <dbReference type="PROSITE-ProRule" id="PRU00703"/>
    </source>
</evidence>
<reference evidence="5 6" key="1">
    <citation type="submission" date="2019-07" db="EMBL/GenBank/DDBJ databases">
        <title>Draft genome for Aliikangiella sp. M105.</title>
        <authorList>
            <person name="Wang G."/>
        </authorList>
    </citation>
    <scope>NUCLEOTIDE SEQUENCE [LARGE SCALE GENOMIC DNA]</scope>
    <source>
        <strain evidence="5 6">M105</strain>
    </source>
</reference>
<organism evidence="5 6">
    <name type="scientific">Aliikangiella coralliicola</name>
    <dbReference type="NCBI Taxonomy" id="2592383"/>
    <lineage>
        <taxon>Bacteria</taxon>
        <taxon>Pseudomonadati</taxon>
        <taxon>Pseudomonadota</taxon>
        <taxon>Gammaproteobacteria</taxon>
        <taxon>Oceanospirillales</taxon>
        <taxon>Pleioneaceae</taxon>
        <taxon>Aliikangiella</taxon>
    </lineage>
</organism>
<dbReference type="Gene3D" id="3.10.580.10">
    <property type="entry name" value="CBS-domain"/>
    <property type="match status" value="1"/>
</dbReference>
<protein>
    <submittedName>
        <fullName evidence="5">Cyclic nucleotide-binding/CBS domain-containing protein</fullName>
    </submittedName>
</protein>
<dbReference type="InterPro" id="IPR000595">
    <property type="entry name" value="cNMP-bd_dom"/>
</dbReference>
<evidence type="ECO:0000259" key="4">
    <source>
        <dbReference type="PROSITE" id="PS51371"/>
    </source>
</evidence>
<keyword evidence="6" id="KW-1185">Reference proteome</keyword>
<keyword evidence="1" id="KW-0677">Repeat</keyword>
<dbReference type="CDD" id="cd04587">
    <property type="entry name" value="CBS_pair_CAP-ED_NT_Pol-beta-like_DUF294_assoc"/>
    <property type="match status" value="1"/>
</dbReference>
<dbReference type="Proteomes" id="UP000315439">
    <property type="component" value="Unassembled WGS sequence"/>
</dbReference>
<dbReference type="EMBL" id="VIKS01000008">
    <property type="protein sequence ID" value="TQV87299.1"/>
    <property type="molecule type" value="Genomic_DNA"/>
</dbReference>
<dbReference type="InterPro" id="IPR018821">
    <property type="entry name" value="DUF294_put_nucleoTrafse_sb-bd"/>
</dbReference>
<evidence type="ECO:0000259" key="3">
    <source>
        <dbReference type="PROSITE" id="PS50042"/>
    </source>
</evidence>
<dbReference type="InterPro" id="IPR014710">
    <property type="entry name" value="RmlC-like_jellyroll"/>
</dbReference>
<evidence type="ECO:0000313" key="6">
    <source>
        <dbReference type="Proteomes" id="UP000315439"/>
    </source>
</evidence>
<dbReference type="PROSITE" id="PS51371">
    <property type="entry name" value="CBS"/>
    <property type="match status" value="1"/>
</dbReference>
<dbReference type="InterPro" id="IPR005105">
    <property type="entry name" value="GlnD_Uridyltrans_N"/>
</dbReference>
<dbReference type="InterPro" id="IPR000644">
    <property type="entry name" value="CBS_dom"/>
</dbReference>
<feature type="domain" description="Cyclic nucleotide-binding" evidence="3">
    <location>
        <begin position="17"/>
        <end position="123"/>
    </location>
</feature>
<dbReference type="PANTHER" id="PTHR48108:SF26">
    <property type="entry name" value="CBS DOMAIN-CONTAINING PROTEIN DDB_G0289609"/>
    <property type="match status" value="1"/>
</dbReference>
<dbReference type="Pfam" id="PF00027">
    <property type="entry name" value="cNMP_binding"/>
    <property type="match status" value="1"/>
</dbReference>
<evidence type="ECO:0000313" key="5">
    <source>
        <dbReference type="EMBL" id="TQV87299.1"/>
    </source>
</evidence>
<dbReference type="Pfam" id="PF03445">
    <property type="entry name" value="DUF294"/>
    <property type="match status" value="1"/>
</dbReference>
<dbReference type="AlphaFoldDB" id="A0A545UCV7"/>
<dbReference type="Gene3D" id="2.60.120.10">
    <property type="entry name" value="Jelly Rolls"/>
    <property type="match status" value="1"/>
</dbReference>
<dbReference type="SUPFAM" id="SSF51206">
    <property type="entry name" value="cAMP-binding domain-like"/>
    <property type="match status" value="1"/>
</dbReference>